<dbReference type="Proteomes" id="UP000011205">
    <property type="component" value="Unassembled WGS sequence"/>
</dbReference>
<dbReference type="InterPro" id="IPR036625">
    <property type="entry name" value="E3-bd_dom_sf"/>
</dbReference>
<organism evidence="3 4">
    <name type="scientific">Streptomyces viridochromogenes Tue57</name>
    <dbReference type="NCBI Taxonomy" id="1160705"/>
    <lineage>
        <taxon>Bacteria</taxon>
        <taxon>Bacillati</taxon>
        <taxon>Actinomycetota</taxon>
        <taxon>Actinomycetes</taxon>
        <taxon>Kitasatosporales</taxon>
        <taxon>Streptomycetaceae</taxon>
        <taxon>Streptomyces</taxon>
    </lineage>
</organism>
<dbReference type="GO" id="GO:0003677">
    <property type="term" value="F:DNA binding"/>
    <property type="evidence" value="ECO:0007669"/>
    <property type="project" value="UniProtKB-KW"/>
</dbReference>
<dbReference type="InterPro" id="IPR055370">
    <property type="entry name" value="Lsr2_DNA-bd"/>
</dbReference>
<dbReference type="PATRIC" id="fig|1160705.3.peg.520"/>
<dbReference type="EMBL" id="AMLP01000019">
    <property type="protein sequence ID" value="ELS58532.1"/>
    <property type="molecule type" value="Genomic_DNA"/>
</dbReference>
<evidence type="ECO:0000259" key="2">
    <source>
        <dbReference type="Pfam" id="PF23359"/>
    </source>
</evidence>
<evidence type="ECO:0000256" key="1">
    <source>
        <dbReference type="ARBA" id="ARBA00023125"/>
    </source>
</evidence>
<dbReference type="GO" id="GO:0016746">
    <property type="term" value="F:acyltransferase activity"/>
    <property type="evidence" value="ECO:0007669"/>
    <property type="project" value="InterPro"/>
</dbReference>
<accession>L8PSY7</accession>
<evidence type="ECO:0000313" key="4">
    <source>
        <dbReference type="Proteomes" id="UP000011205"/>
    </source>
</evidence>
<comment type="caution">
    <text evidence="3">The sequence shown here is derived from an EMBL/GenBank/DDBJ whole genome shotgun (WGS) entry which is preliminary data.</text>
</comment>
<reference evidence="3 4" key="1">
    <citation type="journal article" date="2013" name="Genome Announc.">
        <title>Draft Genome Sequence of Streptomyces viridochromogenes Strain Tu57, Producer of Avilamycin.</title>
        <authorList>
            <person name="Gruning B.A."/>
            <person name="Erxleben A."/>
            <person name="Hahnlein A."/>
            <person name="Gunther S."/>
        </authorList>
    </citation>
    <scope>NUCLEOTIDE SEQUENCE [LARGE SCALE GENOMIC DNA]</scope>
    <source>
        <strain evidence="3 4">Tue57</strain>
    </source>
</reference>
<name>L8PSY7_STRVR</name>
<dbReference type="Gene3D" id="4.10.320.10">
    <property type="entry name" value="E3-binding domain"/>
    <property type="match status" value="1"/>
</dbReference>
<protein>
    <recommendedName>
        <fullName evidence="2">Lsr2 DNA-binding domain-containing protein</fullName>
    </recommendedName>
</protein>
<sequence length="198" mass="22005">MQLPTDYKELATAYGPGRFADYLQVYHPHGPTPYVDLTGPMPAIIRNQLQKDHNQGTHPVPYSPQRLFAMGSTDNGEYLFWITSPSNAPDRWRIAVNEARGPRWFTFDGTLTQFLVSVLNGTTSVPQFPVDLLQQEPAFSPSGPITPDTFVPPAPAATTNLDTIRDWARANGYDVPLRGRVPAEVREAFERAHRADAG</sequence>
<dbReference type="RefSeq" id="WP_003995870.1">
    <property type="nucleotide sequence ID" value="NZ_AMLP01000019.1"/>
</dbReference>
<evidence type="ECO:0000313" key="3">
    <source>
        <dbReference type="EMBL" id="ELS58532.1"/>
    </source>
</evidence>
<dbReference type="AlphaFoldDB" id="L8PSY7"/>
<dbReference type="Pfam" id="PF23359">
    <property type="entry name" value="Lsr2_DNA-bd"/>
    <property type="match status" value="1"/>
</dbReference>
<gene>
    <name evidence="3" type="ORF">STVIR_0525</name>
</gene>
<feature type="domain" description="Lsr2 DNA-binding" evidence="2">
    <location>
        <begin position="163"/>
        <end position="192"/>
    </location>
</feature>
<keyword evidence="1" id="KW-0238">DNA-binding</keyword>
<proteinExistence type="predicted"/>